<keyword evidence="2" id="KW-1185">Reference proteome</keyword>
<dbReference type="Proteomes" id="UP000604898">
    <property type="component" value="Unassembled WGS sequence"/>
</dbReference>
<sequence>MQVTIMEELTMDEMKVVNGGGADWGEVGAGIGFIGLSLAMVSGPIGWIGLGAATGFSYFGGTLVGSGISGNNVWSLR</sequence>
<organism evidence="1 2">
    <name type="scientific">Shewanella schlegeliana</name>
    <dbReference type="NCBI Taxonomy" id="190308"/>
    <lineage>
        <taxon>Bacteria</taxon>
        <taxon>Pseudomonadati</taxon>
        <taxon>Pseudomonadota</taxon>
        <taxon>Gammaproteobacteria</taxon>
        <taxon>Alteromonadales</taxon>
        <taxon>Shewanellaceae</taxon>
        <taxon>Shewanella</taxon>
    </lineage>
</organism>
<evidence type="ECO:0000313" key="2">
    <source>
        <dbReference type="Proteomes" id="UP000604898"/>
    </source>
</evidence>
<evidence type="ECO:0008006" key="3">
    <source>
        <dbReference type="Google" id="ProtNLM"/>
    </source>
</evidence>
<name>A0ABS1SU58_9GAMM</name>
<dbReference type="EMBL" id="JAESVD010000001">
    <property type="protein sequence ID" value="MBL4912078.1"/>
    <property type="molecule type" value="Genomic_DNA"/>
</dbReference>
<proteinExistence type="predicted"/>
<comment type="caution">
    <text evidence="1">The sequence shown here is derived from an EMBL/GenBank/DDBJ whole genome shotgun (WGS) entry which is preliminary data.</text>
</comment>
<protein>
    <recommendedName>
        <fullName evidence="3">Bacteriocin</fullName>
    </recommendedName>
</protein>
<dbReference type="RefSeq" id="WP_202720304.1">
    <property type="nucleotide sequence ID" value="NZ_BPEX01000018.1"/>
</dbReference>
<reference evidence="1 2" key="1">
    <citation type="submission" date="2021-01" db="EMBL/GenBank/DDBJ databases">
        <title>Genome sequence of Shewanella schlegeliana JCM 11561.</title>
        <authorList>
            <person name="Zhang H."/>
            <person name="Li C."/>
        </authorList>
    </citation>
    <scope>NUCLEOTIDE SEQUENCE [LARGE SCALE GENOMIC DNA]</scope>
    <source>
        <strain evidence="1 2">JCM 11561</strain>
    </source>
</reference>
<evidence type="ECO:0000313" key="1">
    <source>
        <dbReference type="EMBL" id="MBL4912078.1"/>
    </source>
</evidence>
<accession>A0ABS1SU58</accession>
<gene>
    <name evidence="1" type="ORF">JMA39_02850</name>
</gene>